<gene>
    <name evidence="2" type="ORF">ABVK25_000368</name>
</gene>
<proteinExistence type="predicted"/>
<evidence type="ECO:0000313" key="3">
    <source>
        <dbReference type="Proteomes" id="UP001590951"/>
    </source>
</evidence>
<dbReference type="Proteomes" id="UP001590951">
    <property type="component" value="Unassembled WGS sequence"/>
</dbReference>
<protein>
    <submittedName>
        <fullName evidence="2">Uncharacterized protein</fullName>
    </submittedName>
</protein>
<reference evidence="2 3" key="1">
    <citation type="submission" date="2024-09" db="EMBL/GenBank/DDBJ databases">
        <title>Rethinking Asexuality: The Enigmatic Case of Functional Sexual Genes in Lepraria (Stereocaulaceae).</title>
        <authorList>
            <person name="Doellman M."/>
            <person name="Sun Y."/>
            <person name="Barcenas-Pena A."/>
            <person name="Lumbsch H.T."/>
            <person name="Grewe F."/>
        </authorList>
    </citation>
    <scope>NUCLEOTIDE SEQUENCE [LARGE SCALE GENOMIC DNA]</scope>
    <source>
        <strain evidence="2 3">Grewe 0041</strain>
    </source>
</reference>
<evidence type="ECO:0000313" key="2">
    <source>
        <dbReference type="EMBL" id="KAL2059076.1"/>
    </source>
</evidence>
<dbReference type="EMBL" id="JBHFEH010000001">
    <property type="protein sequence ID" value="KAL2059076.1"/>
    <property type="molecule type" value="Genomic_DNA"/>
</dbReference>
<sequence length="73" mass="7637">MAKSAVISTSNSGKLILDPTGRGDGALVKLKKAMEKLEVDLMPQGGLKGSISDGPGPMTRESINQHWLKSDSG</sequence>
<organism evidence="2 3">
    <name type="scientific">Lepraria finkii</name>
    <dbReference type="NCBI Taxonomy" id="1340010"/>
    <lineage>
        <taxon>Eukaryota</taxon>
        <taxon>Fungi</taxon>
        <taxon>Dikarya</taxon>
        <taxon>Ascomycota</taxon>
        <taxon>Pezizomycotina</taxon>
        <taxon>Lecanoromycetes</taxon>
        <taxon>OSLEUM clade</taxon>
        <taxon>Lecanoromycetidae</taxon>
        <taxon>Lecanorales</taxon>
        <taxon>Lecanorineae</taxon>
        <taxon>Stereocaulaceae</taxon>
        <taxon>Lepraria</taxon>
    </lineage>
</organism>
<comment type="caution">
    <text evidence="2">The sequence shown here is derived from an EMBL/GenBank/DDBJ whole genome shotgun (WGS) entry which is preliminary data.</text>
</comment>
<feature type="region of interest" description="Disordered" evidence="1">
    <location>
        <begin position="44"/>
        <end position="73"/>
    </location>
</feature>
<accession>A0ABR4BPU2</accession>
<evidence type="ECO:0000256" key="1">
    <source>
        <dbReference type="SAM" id="MobiDB-lite"/>
    </source>
</evidence>
<name>A0ABR4BPU2_9LECA</name>
<keyword evidence="3" id="KW-1185">Reference proteome</keyword>